<keyword evidence="3" id="KW-1185">Reference proteome</keyword>
<keyword evidence="1" id="KW-0812">Transmembrane</keyword>
<feature type="transmembrane region" description="Helical" evidence="1">
    <location>
        <begin position="28"/>
        <end position="47"/>
    </location>
</feature>
<proteinExistence type="predicted"/>
<protein>
    <submittedName>
        <fullName evidence="2">Uncharacterized protein</fullName>
    </submittedName>
</protein>
<gene>
    <name evidence="2" type="ordered locus">Ngar_c26790</name>
</gene>
<dbReference type="AlphaFoldDB" id="K0II42"/>
<dbReference type="OrthoDB" id="10186at2157"/>
<dbReference type="Proteomes" id="UP000008037">
    <property type="component" value="Chromosome"/>
</dbReference>
<evidence type="ECO:0000313" key="2">
    <source>
        <dbReference type="EMBL" id="AFU59600.1"/>
    </source>
</evidence>
<feature type="transmembrane region" description="Helical" evidence="1">
    <location>
        <begin position="87"/>
        <end position="106"/>
    </location>
</feature>
<dbReference type="KEGG" id="nga:Ngar_c26790"/>
<dbReference type="GeneID" id="13794698"/>
<evidence type="ECO:0000256" key="1">
    <source>
        <dbReference type="SAM" id="Phobius"/>
    </source>
</evidence>
<dbReference type="EMBL" id="CP002408">
    <property type="protein sequence ID" value="AFU59600.1"/>
    <property type="molecule type" value="Genomic_DNA"/>
</dbReference>
<feature type="transmembrane region" description="Helical" evidence="1">
    <location>
        <begin position="54"/>
        <end position="75"/>
    </location>
</feature>
<name>K0II42_NITGG</name>
<accession>K0II42</accession>
<dbReference type="InParanoid" id="K0II42"/>
<keyword evidence="1" id="KW-1133">Transmembrane helix</keyword>
<dbReference type="HOGENOM" id="CLU_2056128_0_0_2"/>
<keyword evidence="1" id="KW-0472">Membrane</keyword>
<dbReference type="BioCyc" id="CNIT1237085:G1324-2679-MONOMER"/>
<organism evidence="2 3">
    <name type="scientific">Nitrososphaera gargensis (strain Ga9.2)</name>
    <dbReference type="NCBI Taxonomy" id="1237085"/>
    <lineage>
        <taxon>Archaea</taxon>
        <taxon>Nitrososphaerota</taxon>
        <taxon>Nitrososphaeria</taxon>
        <taxon>Nitrososphaerales</taxon>
        <taxon>Nitrososphaeraceae</taxon>
        <taxon>Nitrososphaera</taxon>
    </lineage>
</organism>
<evidence type="ECO:0000313" key="3">
    <source>
        <dbReference type="Proteomes" id="UP000008037"/>
    </source>
</evidence>
<dbReference type="RefSeq" id="WP_015020135.1">
    <property type="nucleotide sequence ID" value="NC_018719.1"/>
</dbReference>
<reference evidence="2 3" key="1">
    <citation type="journal article" date="2012" name="Environ. Microbiol.">
        <title>The genome of the ammonia-oxidizing Candidatus Nitrososphaera gargensis: insights into metabolic versatility and environmental adaptations.</title>
        <authorList>
            <person name="Spang A."/>
            <person name="Poehlein A."/>
            <person name="Offre P."/>
            <person name="Zumbragel S."/>
            <person name="Haider S."/>
            <person name="Rychlik N."/>
            <person name="Nowka B."/>
            <person name="Schmeisser C."/>
            <person name="Lebedeva E.V."/>
            <person name="Rattei T."/>
            <person name="Bohm C."/>
            <person name="Schmid M."/>
            <person name="Galushko A."/>
            <person name="Hatzenpichler R."/>
            <person name="Weinmaier T."/>
            <person name="Daniel R."/>
            <person name="Schleper C."/>
            <person name="Spieck E."/>
            <person name="Streit W."/>
            <person name="Wagner M."/>
        </authorList>
    </citation>
    <scope>NUCLEOTIDE SEQUENCE [LARGE SCALE GENOMIC DNA]</scope>
    <source>
        <strain evidence="3">Ga9.2</strain>
    </source>
</reference>
<sequence>MPLSPVVAVLAAISIVGAIAIPFGDPQFIDRAIALELAFIVLTVLTYKGFRKALYACIPLAAIVMVGNSLAPPHVGIMTTFSKPFNAMLLIIGGYVLQTALIVTAVRELKACRIVQKAS</sequence>